<name>A0ABV7VRV4_9GAMM</name>
<keyword evidence="6" id="KW-1185">Reference proteome</keyword>
<keyword evidence="1" id="KW-0547">Nucleotide-binding</keyword>
<dbReference type="Proteomes" id="UP001595722">
    <property type="component" value="Unassembled WGS sequence"/>
</dbReference>
<dbReference type="Gene3D" id="3.30.300.30">
    <property type="match status" value="1"/>
</dbReference>
<dbReference type="Gene3D" id="3.40.50.12780">
    <property type="entry name" value="N-terminal domain of ligase-like"/>
    <property type="match status" value="1"/>
</dbReference>
<reference evidence="6" key="1">
    <citation type="journal article" date="2019" name="Int. J. Syst. Evol. Microbiol.">
        <title>The Global Catalogue of Microorganisms (GCM) 10K type strain sequencing project: providing services to taxonomists for standard genome sequencing and annotation.</title>
        <authorList>
            <consortium name="The Broad Institute Genomics Platform"/>
            <consortium name="The Broad Institute Genome Sequencing Center for Infectious Disease"/>
            <person name="Wu L."/>
            <person name="Ma J."/>
        </authorList>
    </citation>
    <scope>NUCLEOTIDE SEQUENCE [LARGE SCALE GENOMIC DNA]</scope>
    <source>
        <strain evidence="6">KCTC 42424</strain>
    </source>
</reference>
<dbReference type="InterPro" id="IPR045851">
    <property type="entry name" value="AMP-bd_C_sf"/>
</dbReference>
<dbReference type="Pfam" id="PF00501">
    <property type="entry name" value="AMP-binding"/>
    <property type="match status" value="1"/>
</dbReference>
<evidence type="ECO:0000313" key="6">
    <source>
        <dbReference type="Proteomes" id="UP001595722"/>
    </source>
</evidence>
<dbReference type="SUPFAM" id="SSF56801">
    <property type="entry name" value="Acetyl-CoA synthetase-like"/>
    <property type="match status" value="1"/>
</dbReference>
<feature type="domain" description="AMP-dependent synthetase/ligase" evidence="4">
    <location>
        <begin position="17"/>
        <end position="391"/>
    </location>
</feature>
<dbReference type="PANTHER" id="PTHR43272">
    <property type="entry name" value="LONG-CHAIN-FATTY-ACID--COA LIGASE"/>
    <property type="match status" value="1"/>
</dbReference>
<keyword evidence="2" id="KW-0067">ATP-binding</keyword>
<dbReference type="InterPro" id="IPR042099">
    <property type="entry name" value="ANL_N_sf"/>
</dbReference>
<gene>
    <name evidence="5" type="ORF">ACFOMG_07025</name>
</gene>
<evidence type="ECO:0000256" key="1">
    <source>
        <dbReference type="ARBA" id="ARBA00022741"/>
    </source>
</evidence>
<dbReference type="Pfam" id="PF23562">
    <property type="entry name" value="AMP-binding_C_3"/>
    <property type="match status" value="1"/>
</dbReference>
<evidence type="ECO:0000256" key="2">
    <source>
        <dbReference type="ARBA" id="ARBA00022840"/>
    </source>
</evidence>
<proteinExistence type="predicted"/>
<accession>A0ABV7VRV4</accession>
<dbReference type="PROSITE" id="PS00455">
    <property type="entry name" value="AMP_BINDING"/>
    <property type="match status" value="1"/>
</dbReference>
<comment type="caution">
    <text evidence="5">The sequence shown here is derived from an EMBL/GenBank/DDBJ whole genome shotgun (WGS) entry which is preliminary data.</text>
</comment>
<dbReference type="InterPro" id="IPR000873">
    <property type="entry name" value="AMP-dep_synth/lig_dom"/>
</dbReference>
<protein>
    <submittedName>
        <fullName evidence="5">AMP-binding protein</fullName>
    </submittedName>
</protein>
<dbReference type="EMBL" id="JBHRYB010000005">
    <property type="protein sequence ID" value="MFC3679862.1"/>
    <property type="molecule type" value="Genomic_DNA"/>
</dbReference>
<dbReference type="InterPro" id="IPR020845">
    <property type="entry name" value="AMP-binding_CS"/>
</dbReference>
<evidence type="ECO:0000256" key="3">
    <source>
        <dbReference type="ARBA" id="ARBA00024484"/>
    </source>
</evidence>
<evidence type="ECO:0000313" key="5">
    <source>
        <dbReference type="EMBL" id="MFC3679862.1"/>
    </source>
</evidence>
<comment type="catalytic activity">
    <reaction evidence="3">
        <text>a long-chain fatty acid + ATP + CoA = a long-chain fatty acyl-CoA + AMP + diphosphate</text>
        <dbReference type="Rhea" id="RHEA:15421"/>
        <dbReference type="ChEBI" id="CHEBI:30616"/>
        <dbReference type="ChEBI" id="CHEBI:33019"/>
        <dbReference type="ChEBI" id="CHEBI:57287"/>
        <dbReference type="ChEBI" id="CHEBI:57560"/>
        <dbReference type="ChEBI" id="CHEBI:83139"/>
        <dbReference type="ChEBI" id="CHEBI:456215"/>
        <dbReference type="EC" id="6.2.1.3"/>
    </reaction>
    <physiologicalReaction direction="left-to-right" evidence="3">
        <dbReference type="Rhea" id="RHEA:15422"/>
    </physiologicalReaction>
</comment>
<dbReference type="PANTHER" id="PTHR43272:SF33">
    <property type="entry name" value="AMP-BINDING DOMAIN-CONTAINING PROTEIN-RELATED"/>
    <property type="match status" value="1"/>
</dbReference>
<organism evidence="5 6">
    <name type="scientific">Bacterioplanoides pacificum</name>
    <dbReference type="NCBI Taxonomy" id="1171596"/>
    <lineage>
        <taxon>Bacteria</taxon>
        <taxon>Pseudomonadati</taxon>
        <taxon>Pseudomonadota</taxon>
        <taxon>Gammaproteobacteria</taxon>
        <taxon>Oceanospirillales</taxon>
        <taxon>Oceanospirillaceae</taxon>
        <taxon>Bacterioplanoides</taxon>
    </lineage>
</organism>
<dbReference type="RefSeq" id="WP_376865657.1">
    <property type="nucleotide sequence ID" value="NZ_JBHRYB010000005.1"/>
</dbReference>
<sequence length="553" mass="61695">MTTQHLKTPLEMLYHWETTQPDAIYLRQPVDGVFHDYSWYETGQQVRRLASALIAQNFDPGSHIAILSKNCAEWFIADLAIMMAGHISVPIYATAGQETIQYVLNHSNCQAIFIGKLDDTINQCDAIPEHVKRLGFPYPNIEKNNLKLDYHWAELQAQPPHPGNPVPALTDTMTIIYTSGSTGNPKGVVNTFGSYAFASQQFVDTMGFTTQDRALSYLPLAHITERTVVEGSSFYCGCEIAFVENLDTFVDNLKAVSPTLFLSVPRLWTRFQMGVLAKMPPKKLNTLLSIPLINKIVAKKIRQQLGLDSARVFGSGSAPLSPATIRWYQRIGVNITEAWGMSETNALGTNCHPFRADKIGSIGKAYPGVELRIASDGEIQVRGEFLMKEYYLEPDKTAEVFTDDGFLKTGDKGEIDNEGYVKITGRLKEIFKTAKGKYVAPVPIEAKLMENPLIEQVCVTGTNLKQPIALVVLAEDAKQHDHEHINSSLERTLEKTNRSLESHAVLDGLLIVQEAWTPDNGLLTPTLKIRRHLLEGRYHEEIARPISSAISWL</sequence>
<evidence type="ECO:0000259" key="4">
    <source>
        <dbReference type="Pfam" id="PF00501"/>
    </source>
</evidence>